<dbReference type="GO" id="GO:0015630">
    <property type="term" value="C:microtubule cytoskeleton"/>
    <property type="evidence" value="ECO:0007669"/>
    <property type="project" value="InterPro"/>
</dbReference>
<dbReference type="Proteomes" id="UP000708208">
    <property type="component" value="Unassembled WGS sequence"/>
</dbReference>
<feature type="compositionally biased region" description="Polar residues" evidence="7">
    <location>
        <begin position="184"/>
        <end position="206"/>
    </location>
</feature>
<dbReference type="GO" id="GO:0000226">
    <property type="term" value="P:microtubule cytoskeleton organization"/>
    <property type="evidence" value="ECO:0007669"/>
    <property type="project" value="InterPro"/>
</dbReference>
<feature type="compositionally biased region" description="Basic and acidic residues" evidence="7">
    <location>
        <begin position="552"/>
        <end position="564"/>
    </location>
</feature>
<feature type="compositionally biased region" description="Polar residues" evidence="7">
    <location>
        <begin position="454"/>
        <end position="472"/>
    </location>
</feature>
<feature type="region of interest" description="Disordered" evidence="7">
    <location>
        <begin position="175"/>
        <end position="206"/>
    </location>
</feature>
<feature type="compositionally biased region" description="Basic and acidic residues" evidence="7">
    <location>
        <begin position="511"/>
        <end position="526"/>
    </location>
</feature>
<keyword evidence="5" id="KW-0206">Cytoskeleton</keyword>
<keyword evidence="9" id="KW-1185">Reference proteome</keyword>
<feature type="compositionally biased region" description="Basic and acidic residues" evidence="7">
    <location>
        <begin position="404"/>
        <end position="415"/>
    </location>
</feature>
<feature type="compositionally biased region" description="Polar residues" evidence="7">
    <location>
        <begin position="776"/>
        <end position="792"/>
    </location>
</feature>
<dbReference type="PANTHER" id="PTHR15073">
    <property type="entry name" value="MICROTUBULE-ASSOCIATED PROTEIN"/>
    <property type="match status" value="1"/>
</dbReference>
<feature type="compositionally biased region" description="Basic and acidic residues" evidence="7">
    <location>
        <begin position="473"/>
        <end position="504"/>
    </location>
</feature>
<evidence type="ECO:0000313" key="9">
    <source>
        <dbReference type="Proteomes" id="UP000708208"/>
    </source>
</evidence>
<feature type="compositionally biased region" description="Polar residues" evidence="7">
    <location>
        <begin position="565"/>
        <end position="582"/>
    </location>
</feature>
<feature type="region of interest" description="Disordered" evidence="7">
    <location>
        <begin position="1"/>
        <end position="45"/>
    </location>
</feature>
<sequence length="910" mass="102056">MTGGNYRGVNNMTDQVNDNSRPGSSQQQNPPFPTQKTPSKADQQRLEKITALREKQNSERLKKLEELKEHAAAAAKLREEQDTRRRRHFLELSKKDEERRKAAEERRRLLEEERQTALVAKFESKRMTSSMMSTGTNKSNSNERKYAFGSCTPRLIENYDGFLWKSQYNLNFASPSPGAGSSSDSTNNTTKQGRATSAQDLLSGNDEGSQNRLYFFCGRRKTDLTPTIPIKRDFNSSPRSTTTSGRLSSRSMTRLDKVSHAGPGGLRTPSPSGGNLLHQRSKSTNQLFKLTRTELLRQEKANKKREGFSSTMSTRPPSSLSSTATPSIMTSSTHSAVNMRSRPSARKPRPVSVHVTGISSTNSTAATTPTTGEERRLAPRRILDENRRKADLDRLATPRMRTPTSEERDTNKKLESIVSSAATTTTGTPKQKPDYSTIRRSASKNKKIDEVIKKQQQQPDSNKTANNHSKSPSLEREKVESKSPVDKPEKATLEKPEKTEKDLVSEDESSEREVVPKSEDLTEKEPTALSGAPESGIVVELINTSNGAGVGDSKEEGSNKKNVEEQNNSTRDSEGSGSNQLINFEEETPNRIEVEVVKSNGISSSDLMTNSTQAVNSNEETKEEKEEQSEVISKPKITNEEQAKAALAEKRRLAREALEREAARLEELRREEEEKQRRVDEEQERLLEETRKAEEERLQKAIRERELREEEDKKRAEEEEAARIEKEAQDKETAKEVERLRLEMEERLKREEEERVERRRRVEAIMSRTRVANRKSGIQDQNQQENLKNVQKQDPEVSPSAEVIPTTMNNETFNNLQNSSLINNFTNNNTTNSSTLISFDDNNHPTFNYNNRGQPEPQLDGAFTTSATSTPVSNTVSPPESTTTAVNAIDGAAAFPAPESAAATIQDLLS</sequence>
<accession>A0A8J2LI97</accession>
<reference evidence="8" key="1">
    <citation type="submission" date="2021-06" db="EMBL/GenBank/DDBJ databases">
        <authorList>
            <person name="Hodson N. C."/>
            <person name="Mongue J. A."/>
            <person name="Jaron S. K."/>
        </authorList>
    </citation>
    <scope>NUCLEOTIDE SEQUENCE</scope>
</reference>
<evidence type="ECO:0000256" key="1">
    <source>
        <dbReference type="ARBA" id="ARBA00004245"/>
    </source>
</evidence>
<feature type="compositionally biased region" description="Polar residues" evidence="7">
    <location>
        <begin position="8"/>
        <end position="41"/>
    </location>
</feature>
<evidence type="ECO:0000313" key="8">
    <source>
        <dbReference type="EMBL" id="CAG7836972.1"/>
    </source>
</evidence>
<keyword evidence="4 6" id="KW-0175">Coiled coil</keyword>
<proteinExistence type="inferred from homology"/>
<evidence type="ECO:0000256" key="6">
    <source>
        <dbReference type="SAM" id="Coils"/>
    </source>
</evidence>
<feature type="region of interest" description="Disordered" evidence="7">
    <location>
        <begin position="300"/>
        <end position="643"/>
    </location>
</feature>
<dbReference type="InterPro" id="IPR051483">
    <property type="entry name" value="MAP7_domain-containing"/>
</dbReference>
<feature type="compositionally biased region" description="Polar residues" evidence="7">
    <location>
        <begin position="328"/>
        <end position="338"/>
    </location>
</feature>
<comment type="similarity">
    <text evidence="2">Belongs to the MAP7 family.</text>
</comment>
<dbReference type="Pfam" id="PF05672">
    <property type="entry name" value="MAP7"/>
    <property type="match status" value="1"/>
</dbReference>
<comment type="caution">
    <text evidence="8">The sequence shown here is derived from an EMBL/GenBank/DDBJ whole genome shotgun (WGS) entry which is preliminary data.</text>
</comment>
<feature type="region of interest" description="Disordered" evidence="7">
    <location>
        <begin position="771"/>
        <end position="796"/>
    </location>
</feature>
<comment type="subcellular location">
    <subcellularLocation>
        <location evidence="1">Cytoplasm</location>
        <location evidence="1">Cytoskeleton</location>
    </subcellularLocation>
</comment>
<feature type="compositionally biased region" description="Polar residues" evidence="7">
    <location>
        <begin position="600"/>
        <end position="615"/>
    </location>
</feature>
<protein>
    <submittedName>
        <fullName evidence="8">Uncharacterized protein</fullName>
    </submittedName>
</protein>
<evidence type="ECO:0000256" key="4">
    <source>
        <dbReference type="ARBA" id="ARBA00023054"/>
    </source>
</evidence>
<dbReference type="AlphaFoldDB" id="A0A8J2LI97"/>
<feature type="compositionally biased region" description="Basic and acidic residues" evidence="7">
    <location>
        <begin position="372"/>
        <end position="396"/>
    </location>
</feature>
<feature type="compositionally biased region" description="Low complexity" evidence="7">
    <location>
        <begin position="356"/>
        <end position="371"/>
    </location>
</feature>
<organism evidence="8 9">
    <name type="scientific">Allacma fusca</name>
    <dbReference type="NCBI Taxonomy" id="39272"/>
    <lineage>
        <taxon>Eukaryota</taxon>
        <taxon>Metazoa</taxon>
        <taxon>Ecdysozoa</taxon>
        <taxon>Arthropoda</taxon>
        <taxon>Hexapoda</taxon>
        <taxon>Collembola</taxon>
        <taxon>Symphypleona</taxon>
        <taxon>Sminthuridae</taxon>
        <taxon>Allacma</taxon>
    </lineage>
</organism>
<evidence type="ECO:0000256" key="3">
    <source>
        <dbReference type="ARBA" id="ARBA00022490"/>
    </source>
</evidence>
<dbReference type="OrthoDB" id="6433611at2759"/>
<feature type="region of interest" description="Disordered" evidence="7">
    <location>
        <begin position="665"/>
        <end position="736"/>
    </location>
</feature>
<evidence type="ECO:0000256" key="2">
    <source>
        <dbReference type="ARBA" id="ARBA00007525"/>
    </source>
</evidence>
<dbReference type="EMBL" id="CAJVCH010571226">
    <property type="protein sequence ID" value="CAG7836972.1"/>
    <property type="molecule type" value="Genomic_DNA"/>
</dbReference>
<gene>
    <name evidence="8" type="ORF">AFUS01_LOCUS46158</name>
</gene>
<dbReference type="InterPro" id="IPR008604">
    <property type="entry name" value="MAP7_fam"/>
</dbReference>
<evidence type="ECO:0000256" key="7">
    <source>
        <dbReference type="SAM" id="MobiDB-lite"/>
    </source>
</evidence>
<feature type="compositionally biased region" description="Low complexity" evidence="7">
    <location>
        <begin position="309"/>
        <end position="327"/>
    </location>
</feature>
<feature type="compositionally biased region" description="Polar residues" evidence="7">
    <location>
        <begin position="863"/>
        <end position="881"/>
    </location>
</feature>
<feature type="region of interest" description="Disordered" evidence="7">
    <location>
        <begin position="227"/>
        <end position="277"/>
    </location>
</feature>
<evidence type="ECO:0000256" key="5">
    <source>
        <dbReference type="ARBA" id="ARBA00023212"/>
    </source>
</evidence>
<feature type="compositionally biased region" description="Polar residues" evidence="7">
    <location>
        <begin position="417"/>
        <end position="429"/>
    </location>
</feature>
<feature type="coiled-coil region" evidence="6">
    <location>
        <begin position="60"/>
        <end position="120"/>
    </location>
</feature>
<dbReference type="PANTHER" id="PTHR15073:SF1">
    <property type="entry name" value="RETICULOCYTE-BINDING PROTEIN HOMOLOG 2A"/>
    <property type="match status" value="1"/>
</dbReference>
<feature type="region of interest" description="Disordered" evidence="7">
    <location>
        <begin position="845"/>
        <end position="881"/>
    </location>
</feature>
<feature type="compositionally biased region" description="Low complexity" evidence="7">
    <location>
        <begin position="236"/>
        <end position="252"/>
    </location>
</feature>
<name>A0A8J2LI97_9HEXA</name>
<keyword evidence="3" id="KW-0963">Cytoplasm</keyword>